<dbReference type="EMBL" id="JBBNAF010000007">
    <property type="protein sequence ID" value="KAK9129015.1"/>
    <property type="molecule type" value="Genomic_DNA"/>
</dbReference>
<evidence type="ECO:0000313" key="2">
    <source>
        <dbReference type="Proteomes" id="UP001420932"/>
    </source>
</evidence>
<name>A0AAP0J9C4_9MAGN</name>
<sequence length="63" mass="7149">MINIYHLLGSSILFMTRSYTSKFFLVESNILTLNWVVIWDAVGYYSMVCVLHSNAKNTCGVIA</sequence>
<dbReference type="Proteomes" id="UP001420932">
    <property type="component" value="Unassembled WGS sequence"/>
</dbReference>
<proteinExistence type="predicted"/>
<evidence type="ECO:0000313" key="1">
    <source>
        <dbReference type="EMBL" id="KAK9129015.1"/>
    </source>
</evidence>
<accession>A0AAP0J9C4</accession>
<dbReference type="AlphaFoldDB" id="A0AAP0J9C4"/>
<keyword evidence="2" id="KW-1185">Reference proteome</keyword>
<organism evidence="1 2">
    <name type="scientific">Stephania yunnanensis</name>
    <dbReference type="NCBI Taxonomy" id="152371"/>
    <lineage>
        <taxon>Eukaryota</taxon>
        <taxon>Viridiplantae</taxon>
        <taxon>Streptophyta</taxon>
        <taxon>Embryophyta</taxon>
        <taxon>Tracheophyta</taxon>
        <taxon>Spermatophyta</taxon>
        <taxon>Magnoliopsida</taxon>
        <taxon>Ranunculales</taxon>
        <taxon>Menispermaceae</taxon>
        <taxon>Menispermoideae</taxon>
        <taxon>Cissampelideae</taxon>
        <taxon>Stephania</taxon>
    </lineage>
</organism>
<protein>
    <submittedName>
        <fullName evidence="1">Uncharacterized protein</fullName>
    </submittedName>
</protein>
<reference evidence="1 2" key="1">
    <citation type="submission" date="2024-01" db="EMBL/GenBank/DDBJ databases">
        <title>Genome assemblies of Stephania.</title>
        <authorList>
            <person name="Yang L."/>
        </authorList>
    </citation>
    <scope>NUCLEOTIDE SEQUENCE [LARGE SCALE GENOMIC DNA]</scope>
    <source>
        <strain evidence="1">YNDBR</strain>
        <tissue evidence="1">Leaf</tissue>
    </source>
</reference>
<gene>
    <name evidence="1" type="ORF">Syun_017812</name>
</gene>
<comment type="caution">
    <text evidence="1">The sequence shown here is derived from an EMBL/GenBank/DDBJ whole genome shotgun (WGS) entry which is preliminary data.</text>
</comment>